<sequence length="403" mass="44453">MRKWGCLVLGVMLCLQSCNEQPKSEEPLTHQMDNPAGMGSALPFLFSDGKSALLSWVEPADDSLMALKYSRLEGQTWSAPQVVVAGGDWFVNWADFPAISENQGHLLSHILKKSSEGTYSYDVKLNLKKTDEGQWTTDLPLHTDNTPTEHGFVSSLPYENGFFITWLDGRNTIENEVGKRGAMAVRAAKIDVDGTLIDEQELDARTCDCCQTTAAITHNGPVVIYRDRSEDEIRDISIVRQVKGQWSAPKSIHEDGWQIKGCPVNGPKAAALGNRLAVAWFTAANDRPAVNLIFSEDGGATFDAPIQISAINAIGRVDVLMLDEENAFVSWMEADENGAVLNAAKVNRNGTKGKIHAIAPLDASRKTGFPQMEMVGDKIYFAWTHITEEKSKVRTAYVLKQYF</sequence>
<evidence type="ECO:0000313" key="2">
    <source>
        <dbReference type="Proteomes" id="UP001595191"/>
    </source>
</evidence>
<gene>
    <name evidence="1" type="ORF">ACEZ3G_10525</name>
</gene>
<keyword evidence="2" id="KW-1185">Reference proteome</keyword>
<protein>
    <submittedName>
        <fullName evidence="1">Uncharacterized protein</fullName>
    </submittedName>
</protein>
<accession>A0ACC7LKY9</accession>
<proteinExistence type="predicted"/>
<reference evidence="1" key="1">
    <citation type="submission" date="2024-09" db="EMBL/GenBank/DDBJ databases">
        <authorList>
            <person name="Liu J."/>
        </authorList>
    </citation>
    <scope>NUCLEOTIDE SEQUENCE</scope>
    <source>
        <strain evidence="1">NBU2967</strain>
    </source>
</reference>
<dbReference type="Proteomes" id="UP001595191">
    <property type="component" value="Unassembled WGS sequence"/>
</dbReference>
<comment type="caution">
    <text evidence="1">The sequence shown here is derived from an EMBL/GenBank/DDBJ whole genome shotgun (WGS) entry which is preliminary data.</text>
</comment>
<name>A0ACC7LKY9_9FLAO</name>
<dbReference type="EMBL" id="JBHFPV010000002">
    <property type="protein sequence ID" value="MFH6603911.1"/>
    <property type="molecule type" value="Genomic_DNA"/>
</dbReference>
<organism evidence="1 2">
    <name type="scientific">Meishania litoralis</name>
    <dbReference type="NCBI Taxonomy" id="3434685"/>
    <lineage>
        <taxon>Bacteria</taxon>
        <taxon>Pseudomonadati</taxon>
        <taxon>Bacteroidota</taxon>
        <taxon>Flavobacteriia</taxon>
        <taxon>Flavobacteriales</taxon>
        <taxon>Flavobacteriaceae</taxon>
        <taxon>Meishania</taxon>
    </lineage>
</organism>
<evidence type="ECO:0000313" key="1">
    <source>
        <dbReference type="EMBL" id="MFH6603911.1"/>
    </source>
</evidence>